<dbReference type="Proteomes" id="UP000718281">
    <property type="component" value="Unassembled WGS sequence"/>
</dbReference>
<proteinExistence type="predicted"/>
<dbReference type="EMBL" id="JADJIB010000004">
    <property type="protein sequence ID" value="MBK7273828.1"/>
    <property type="molecule type" value="Genomic_DNA"/>
</dbReference>
<dbReference type="AlphaFoldDB" id="A0A935CC40"/>
<organism evidence="2 4">
    <name type="scientific">Candidatus Phosphoribacter hodrii</name>
    <dbReference type="NCBI Taxonomy" id="2953743"/>
    <lineage>
        <taxon>Bacteria</taxon>
        <taxon>Bacillati</taxon>
        <taxon>Actinomycetota</taxon>
        <taxon>Actinomycetes</taxon>
        <taxon>Micrococcales</taxon>
        <taxon>Dermatophilaceae</taxon>
        <taxon>Candidatus Phosphoribacter</taxon>
    </lineage>
</organism>
<evidence type="ECO:0000313" key="5">
    <source>
        <dbReference type="Proteomes" id="UP000726105"/>
    </source>
</evidence>
<dbReference type="InterPro" id="IPR011138">
    <property type="entry name" value="Cytochrome_b-558"/>
</dbReference>
<gene>
    <name evidence="2" type="ORF">IPF40_00390</name>
    <name evidence="3" type="ORF">IPI13_11890</name>
</gene>
<feature type="transmembrane region" description="Helical" evidence="1">
    <location>
        <begin position="53"/>
        <end position="76"/>
    </location>
</feature>
<evidence type="ECO:0000313" key="4">
    <source>
        <dbReference type="Proteomes" id="UP000718281"/>
    </source>
</evidence>
<dbReference type="CDD" id="cd03498">
    <property type="entry name" value="SQR_TypeB_2_TM"/>
    <property type="match status" value="1"/>
</dbReference>
<feature type="transmembrane region" description="Helical" evidence="1">
    <location>
        <begin position="104"/>
        <end position="123"/>
    </location>
</feature>
<feature type="transmembrane region" description="Helical" evidence="1">
    <location>
        <begin position="190"/>
        <end position="215"/>
    </location>
</feature>
<keyword evidence="1" id="KW-1133">Transmembrane helix</keyword>
<keyword evidence="1" id="KW-0472">Membrane</keyword>
<dbReference type="SUPFAM" id="SSF81343">
    <property type="entry name" value="Fumarate reductase respiratory complex transmembrane subunits"/>
    <property type="match status" value="1"/>
</dbReference>
<evidence type="ECO:0000256" key="1">
    <source>
        <dbReference type="SAM" id="Phobius"/>
    </source>
</evidence>
<dbReference type="InterPro" id="IPR034804">
    <property type="entry name" value="SQR/QFR_C/D"/>
</dbReference>
<protein>
    <submittedName>
        <fullName evidence="2">Succinate dehydrogenase cytochrome b subunit</fullName>
    </submittedName>
</protein>
<dbReference type="NCBIfam" id="TIGR02046">
    <property type="entry name" value="sdhC_b558_fam"/>
    <property type="match status" value="1"/>
</dbReference>
<dbReference type="Gene3D" id="1.20.1300.10">
    <property type="entry name" value="Fumarate reductase/succinate dehydrogenase, transmembrane subunit"/>
    <property type="match status" value="1"/>
</dbReference>
<name>A0A935CC40_9MICO</name>
<evidence type="ECO:0000313" key="2">
    <source>
        <dbReference type="EMBL" id="MBK6299553.1"/>
    </source>
</evidence>
<dbReference type="Proteomes" id="UP000726105">
    <property type="component" value="Unassembled WGS sequence"/>
</dbReference>
<evidence type="ECO:0000313" key="3">
    <source>
        <dbReference type="EMBL" id="MBK7273828.1"/>
    </source>
</evidence>
<dbReference type="EMBL" id="JADIXZ010000001">
    <property type="protein sequence ID" value="MBK6299553.1"/>
    <property type="molecule type" value="Genomic_DNA"/>
</dbReference>
<keyword evidence="1" id="KW-0812">Transmembrane</keyword>
<feature type="transmembrane region" description="Helical" evidence="1">
    <location>
        <begin position="143"/>
        <end position="169"/>
    </location>
</feature>
<sequence length="219" mass="24248">MKFLMAVTGALFVLFVLMHMYGNLKILWGTEAFDEYAEHLRTLLTPILPYSGFLWLFRAVLVLALLVHAYAAFTLWSRANGARPQRYAVKSAAKGAVRSKMMRWGGVALLAFIAFHLIQFTIVKVNFNGNFSAAQLHGSTGELVIASFQLWWVTLIYIIAMGALAMHLFHGVWSAAQTLGWTNSAGSRRLAYATAHVVAAVVALGFLVPPLAIFFRLVK</sequence>
<accession>A0A935CC40</accession>
<reference evidence="4 5" key="1">
    <citation type="submission" date="2020-10" db="EMBL/GenBank/DDBJ databases">
        <title>Connecting structure to function with the recovery of over 1000 high-quality activated sludge metagenome-assembled genomes encoding full-length rRNA genes using long-read sequencing.</title>
        <authorList>
            <person name="Singleton C.M."/>
            <person name="Petriglieri F."/>
            <person name="Kristensen J.M."/>
            <person name="Kirkegaard R.H."/>
            <person name="Michaelsen T.Y."/>
            <person name="Andersen M.H."/>
            <person name="Karst S.M."/>
            <person name="Dueholm M.S."/>
            <person name="Nielsen P.H."/>
            <person name="Albertsen M."/>
        </authorList>
    </citation>
    <scope>NUCLEOTIDE SEQUENCE [LARGE SCALE GENOMIC DNA]</scope>
    <source>
        <strain evidence="2">AalE_18-Q3-R2-46_BAT3C.188</strain>
        <strain evidence="3">Ega_18-Q3-R5-49_MAXAC.001</strain>
    </source>
</reference>
<comment type="caution">
    <text evidence="2">The sequence shown here is derived from an EMBL/GenBank/DDBJ whole genome shotgun (WGS) entry which is preliminary data.</text>
</comment>
<dbReference type="GO" id="GO:0016020">
    <property type="term" value="C:membrane"/>
    <property type="evidence" value="ECO:0007669"/>
    <property type="project" value="InterPro"/>
</dbReference>